<dbReference type="EMBL" id="KZ623732">
    <property type="protein sequence ID" value="PNS22125.1"/>
    <property type="molecule type" value="Genomic_DNA"/>
</dbReference>
<proteinExistence type="predicted"/>
<evidence type="ECO:0000313" key="1">
    <source>
        <dbReference type="EMBL" id="PNS22125.1"/>
    </source>
</evidence>
<dbReference type="InParanoid" id="A0A2K1R4B0"/>
<gene>
    <name evidence="1" type="ORF">POPTR_T170300</name>
</gene>
<organism evidence="1">
    <name type="scientific">Populus trichocarpa</name>
    <name type="common">Western balsam poplar</name>
    <name type="synonym">Populus balsamifera subsp. trichocarpa</name>
    <dbReference type="NCBI Taxonomy" id="3694"/>
    <lineage>
        <taxon>Eukaryota</taxon>
        <taxon>Viridiplantae</taxon>
        <taxon>Streptophyta</taxon>
        <taxon>Embryophyta</taxon>
        <taxon>Tracheophyta</taxon>
        <taxon>Spermatophyta</taxon>
        <taxon>Magnoliopsida</taxon>
        <taxon>eudicotyledons</taxon>
        <taxon>Gunneridae</taxon>
        <taxon>Pentapetalae</taxon>
        <taxon>rosids</taxon>
        <taxon>fabids</taxon>
        <taxon>Malpighiales</taxon>
        <taxon>Salicaceae</taxon>
        <taxon>Saliceae</taxon>
        <taxon>Populus</taxon>
    </lineage>
</organism>
<dbReference type="AlphaFoldDB" id="A0A2K1R4B0"/>
<protein>
    <submittedName>
        <fullName evidence="1">Uncharacterized protein</fullName>
    </submittedName>
</protein>
<sequence length="123" mass="14664">MFPHALVVQRLLVVQMHSHAVFTRYRTCGFCLHTIKKWRSEINRVAEIDFVSVERWSQNFQEESHTYFFIHLIEYQTKPWGTNPTIECNKICQGNNIKFQFNSDFFPISFTFLCYVILAIHSP</sequence>
<name>A0A2K1R4B0_POPTR</name>
<reference evidence="1" key="2">
    <citation type="submission" date="2017-07" db="EMBL/GenBank/DDBJ databases">
        <title>WGS assembly of Populus trichocarpa.</title>
        <authorList>
            <person name="Tuskan G."/>
            <person name="Difazio S."/>
            <person name="Jansson S."/>
            <person name="Bohlmann J."/>
            <person name="Grigoriev I."/>
            <person name="Hellsten U."/>
            <person name="Putnam N."/>
            <person name="Ralph S."/>
            <person name="Rombauts S."/>
            <person name="Salamov A."/>
            <person name="Schein J."/>
            <person name="Sterck L."/>
            <person name="Aerts A."/>
            <person name="Bhalerao R."/>
            <person name="Bhalerao R."/>
            <person name="Blaudez D."/>
            <person name="Boerjan W."/>
            <person name="Brun A."/>
            <person name="Brunner A."/>
            <person name="Busov V."/>
            <person name="Campbell M."/>
            <person name="Carlson J."/>
            <person name="Chalot M."/>
            <person name="Chapman J."/>
            <person name="Chen G."/>
            <person name="Cooper D."/>
            <person name="Coutinho P."/>
            <person name="Couturier J."/>
            <person name="Covert S."/>
            <person name="Cronk Q."/>
            <person name="Cunningham R."/>
            <person name="Davis J."/>
            <person name="Degroeve S."/>
            <person name="Dejardin A."/>
            <person name="Depamphilis C."/>
            <person name="Detter J."/>
            <person name="Dirks B."/>
            <person name="Dubchak I."/>
            <person name="Duplessis S."/>
            <person name="Ehlting J."/>
            <person name="Ellis B."/>
            <person name="Gendler K."/>
            <person name="Goodstein D."/>
            <person name="Gribskov M."/>
            <person name="Grimwood J."/>
            <person name="Groover A."/>
            <person name="Gunter L."/>
            <person name="Hamberger B."/>
            <person name="Heinze B."/>
            <person name="Helariutta Y."/>
            <person name="Henrissat B."/>
            <person name="Holligan D."/>
            <person name="Holt R."/>
            <person name="Huang W."/>
            <person name="Islam-Faridi N."/>
            <person name="Jones S."/>
            <person name="Jones-Rhoades M."/>
            <person name="Jorgensen R."/>
            <person name="Joshi C."/>
            <person name="Kangasjarvi J."/>
            <person name="Karlsson J."/>
            <person name="Kelleher C."/>
            <person name="Kirkpatrick R."/>
            <person name="Kirst M."/>
            <person name="Kohler A."/>
            <person name="Kalluri U."/>
            <person name="Larimer F."/>
            <person name="Leebens-Mack J."/>
            <person name="Leple J."/>
            <person name="Locascio P."/>
            <person name="Lou Y."/>
            <person name="Lucas S."/>
            <person name="Martin F."/>
            <person name="Montanini B."/>
            <person name="Napoli C."/>
            <person name="Nelson D."/>
            <person name="Nelson C."/>
            <person name="Nieminen K."/>
            <person name="Nilsson O."/>
            <person name="Pereda V."/>
            <person name="Peter G."/>
            <person name="Philippe R."/>
            <person name="Pilate G."/>
            <person name="Poliakov A."/>
            <person name="Razumovskaya J."/>
            <person name="Richardson P."/>
            <person name="Rinaldi C."/>
            <person name="Ritland K."/>
            <person name="Rouze P."/>
            <person name="Ryaboy D."/>
            <person name="Schmutz J."/>
            <person name="Schrader J."/>
            <person name="Segerman B."/>
            <person name="Shin H."/>
            <person name="Siddiqui A."/>
            <person name="Sterky F."/>
            <person name="Terry A."/>
            <person name="Tsai C."/>
            <person name="Uberbacher E."/>
            <person name="Unneberg P."/>
            <person name="Vahala J."/>
            <person name="Wall K."/>
            <person name="Wessler S."/>
            <person name="Yang G."/>
            <person name="Yin T."/>
            <person name="Douglas C."/>
            <person name="Marra M."/>
            <person name="Sandberg G."/>
            <person name="Van De Peer Y."/>
            <person name="Rokhsar D."/>
        </authorList>
    </citation>
    <scope>NUCLEOTIDE SEQUENCE</scope>
    <source>
        <strain evidence="1">Nisqually-1</strain>
    </source>
</reference>
<reference evidence="1" key="1">
    <citation type="journal article" date="2006" name="Science">
        <title>The genome of black cottonwood, Populus trichocarpa (Torr. &amp; Gray).</title>
        <authorList>
            <person name="Tuskan G.A."/>
            <person name="Difazio S."/>
            <person name="Jansson S."/>
            <person name="Bohlmann J."/>
            <person name="Grigoriev I."/>
            <person name="Hellsten U."/>
            <person name="Putnam N."/>
            <person name="Ralph S."/>
            <person name="Rombauts S."/>
            <person name="Salamov A."/>
            <person name="Schein J."/>
            <person name="Sterck L."/>
            <person name="Aerts A."/>
            <person name="Bhalerao R.R."/>
            <person name="Bhalerao R.P."/>
            <person name="Blaudez D."/>
            <person name="Boerjan W."/>
            <person name="Brun A."/>
            <person name="Brunner A."/>
            <person name="Busov V."/>
            <person name="Campbell M."/>
            <person name="Carlson J."/>
            <person name="Chalot M."/>
            <person name="Chapman J."/>
            <person name="Chen G.L."/>
            <person name="Cooper D."/>
            <person name="Coutinho P.M."/>
            <person name="Couturier J."/>
            <person name="Covert S."/>
            <person name="Cronk Q."/>
            <person name="Cunningham R."/>
            <person name="Davis J."/>
            <person name="Degroeve S."/>
            <person name="Dejardin A."/>
            <person name="Depamphilis C."/>
            <person name="Detter J."/>
            <person name="Dirks B."/>
            <person name="Dubchak I."/>
            <person name="Duplessis S."/>
            <person name="Ehlting J."/>
            <person name="Ellis B."/>
            <person name="Gendler K."/>
            <person name="Goodstein D."/>
            <person name="Gribskov M."/>
            <person name="Grimwood J."/>
            <person name="Groover A."/>
            <person name="Gunter L."/>
            <person name="Hamberger B."/>
            <person name="Heinze B."/>
            <person name="Helariutta Y."/>
            <person name="Henrissat B."/>
            <person name="Holligan D."/>
            <person name="Holt R."/>
            <person name="Huang W."/>
            <person name="Islam-Faridi N."/>
            <person name="Jones S."/>
            <person name="Jones-Rhoades M."/>
            <person name="Jorgensen R."/>
            <person name="Joshi C."/>
            <person name="Kangasjarvi J."/>
            <person name="Karlsson J."/>
            <person name="Kelleher C."/>
            <person name="Kirkpatrick R."/>
            <person name="Kirst M."/>
            <person name="Kohler A."/>
            <person name="Kalluri U."/>
            <person name="Larimer F."/>
            <person name="Leebens-Mack J."/>
            <person name="Leple J.C."/>
            <person name="Locascio P."/>
            <person name="Lou Y."/>
            <person name="Lucas S."/>
            <person name="Martin F."/>
            <person name="Montanini B."/>
            <person name="Napoli C."/>
            <person name="Nelson D.R."/>
            <person name="Nelson C."/>
            <person name="Nieminen K."/>
            <person name="Nilsson O."/>
            <person name="Pereda V."/>
            <person name="Peter G."/>
            <person name="Philippe R."/>
            <person name="Pilate G."/>
            <person name="Poliakov A."/>
            <person name="Razumovskaya J."/>
            <person name="Richardson P."/>
            <person name="Rinaldi C."/>
            <person name="Ritland K."/>
            <person name="Rouze P."/>
            <person name="Ryaboy D."/>
            <person name="Schmutz J."/>
            <person name="Schrader J."/>
            <person name="Segerman B."/>
            <person name="Shin H."/>
            <person name="Siddiqui A."/>
            <person name="Sterky F."/>
            <person name="Terry A."/>
            <person name="Tsai C.J."/>
            <person name="Uberbacher E."/>
            <person name="Unneberg P."/>
            <person name="Vahala J."/>
            <person name="Wall K."/>
            <person name="Wessler S."/>
            <person name="Yang G."/>
            <person name="Yin T."/>
            <person name="Douglas C."/>
            <person name="Marra M."/>
            <person name="Sandberg G."/>
            <person name="Van de Peer Y."/>
            <person name="Rokhsar D."/>
        </authorList>
    </citation>
    <scope>NUCLEOTIDE SEQUENCE [LARGE SCALE GENOMIC DNA]</scope>
    <source>
        <strain evidence="1">Nisqually-1</strain>
    </source>
</reference>
<accession>A0A2K1R4B0</accession>